<dbReference type="GO" id="GO:0032259">
    <property type="term" value="P:methylation"/>
    <property type="evidence" value="ECO:0007669"/>
    <property type="project" value="UniProtKB-KW"/>
</dbReference>
<keyword evidence="6" id="KW-1185">Reference proteome</keyword>
<dbReference type="InterPro" id="IPR029063">
    <property type="entry name" value="SAM-dependent_MTases_sf"/>
</dbReference>
<keyword evidence="5" id="KW-0830">Ubiquinone</keyword>
<proteinExistence type="inferred from homology"/>
<dbReference type="InterPro" id="IPR013216">
    <property type="entry name" value="Methyltransf_11"/>
</dbReference>
<evidence type="ECO:0000313" key="6">
    <source>
        <dbReference type="Proteomes" id="UP001057134"/>
    </source>
</evidence>
<evidence type="ECO:0000256" key="3">
    <source>
        <dbReference type="ARBA" id="ARBA00022679"/>
    </source>
</evidence>
<reference evidence="5" key="1">
    <citation type="submission" date="2018-02" db="EMBL/GenBank/DDBJ databases">
        <authorList>
            <person name="Kim S.-K."/>
            <person name="Jung H.-I."/>
            <person name="Lee S.-W."/>
        </authorList>
    </citation>
    <scope>NUCLEOTIDE SEQUENCE</scope>
    <source>
        <strain evidence="5">SK3146</strain>
    </source>
</reference>
<evidence type="ECO:0000256" key="1">
    <source>
        <dbReference type="ARBA" id="ARBA00008361"/>
    </source>
</evidence>
<keyword evidence="2 5" id="KW-0489">Methyltransferase</keyword>
<organism evidence="5 6">
    <name type="scientific">Paenibacillus konkukensis</name>
    <dbReference type="NCBI Taxonomy" id="2020716"/>
    <lineage>
        <taxon>Bacteria</taxon>
        <taxon>Bacillati</taxon>
        <taxon>Bacillota</taxon>
        <taxon>Bacilli</taxon>
        <taxon>Bacillales</taxon>
        <taxon>Paenibacillaceae</taxon>
        <taxon>Paenibacillus</taxon>
    </lineage>
</organism>
<dbReference type="InterPro" id="IPR051052">
    <property type="entry name" value="Diverse_substrate_MTase"/>
</dbReference>
<accession>A0ABY4REB9</accession>
<feature type="domain" description="Methyltransferase type 11" evidence="4">
    <location>
        <begin position="39"/>
        <end position="131"/>
    </location>
</feature>
<name>A0ABY4REB9_9BACL</name>
<evidence type="ECO:0000259" key="4">
    <source>
        <dbReference type="Pfam" id="PF08241"/>
    </source>
</evidence>
<keyword evidence="3" id="KW-0808">Transferase</keyword>
<dbReference type="GO" id="GO:0008168">
    <property type="term" value="F:methyltransferase activity"/>
    <property type="evidence" value="ECO:0007669"/>
    <property type="project" value="UniProtKB-KW"/>
</dbReference>
<dbReference type="EMBL" id="CP027059">
    <property type="protein sequence ID" value="UQZ81039.1"/>
    <property type="molecule type" value="Genomic_DNA"/>
</dbReference>
<gene>
    <name evidence="5" type="ORF">SK3146_00195</name>
</gene>
<comment type="similarity">
    <text evidence="1">Belongs to the methyltransferase superfamily.</text>
</comment>
<dbReference type="RefSeq" id="WP_249863306.1">
    <property type="nucleotide sequence ID" value="NZ_CP027059.1"/>
</dbReference>
<evidence type="ECO:0000256" key="2">
    <source>
        <dbReference type="ARBA" id="ARBA00022603"/>
    </source>
</evidence>
<dbReference type="SUPFAM" id="SSF53335">
    <property type="entry name" value="S-adenosyl-L-methionine-dependent methyltransferases"/>
    <property type="match status" value="1"/>
</dbReference>
<sequence>MNEFENKAKAYAAGRPTYPEEILSKIQELGIGKDSVIADIGAGTGLLTNLLCKLDCKIIAVEPDVQMLNECRQYCSAHKNIEYIHATAERTPLAEHSIDVITIASAFHWFDKELSKAEFKRILKKDGYVILLWNMMQKNSEFAKEYVKTLGKYTVKHTAGNANIDPDKEKLNFFGQGYSIQYYDNWQRFNQEGIIGNALSLSYTPSKLDMHYDEFVQELRNLFLKYQEGGEVTVHYQTEVCIAQFLQ</sequence>
<dbReference type="PANTHER" id="PTHR44942">
    <property type="entry name" value="METHYLTRANSF_11 DOMAIN-CONTAINING PROTEIN"/>
    <property type="match status" value="1"/>
</dbReference>
<evidence type="ECO:0000313" key="5">
    <source>
        <dbReference type="EMBL" id="UQZ81039.1"/>
    </source>
</evidence>
<dbReference type="Pfam" id="PF08241">
    <property type="entry name" value="Methyltransf_11"/>
    <property type="match status" value="1"/>
</dbReference>
<dbReference type="PANTHER" id="PTHR44942:SF4">
    <property type="entry name" value="METHYLTRANSFERASE TYPE 11 DOMAIN-CONTAINING PROTEIN"/>
    <property type="match status" value="1"/>
</dbReference>
<dbReference type="CDD" id="cd02440">
    <property type="entry name" value="AdoMet_MTases"/>
    <property type="match status" value="1"/>
</dbReference>
<protein>
    <submittedName>
        <fullName evidence="5">Ubiquinone/menaquinone biosynthesis methyltransferase</fullName>
    </submittedName>
</protein>
<dbReference type="Proteomes" id="UP001057134">
    <property type="component" value="Chromosome"/>
</dbReference>
<reference evidence="5" key="2">
    <citation type="journal article" date="2021" name="J Anim Sci Technol">
        <title>Complete genome sequence of Paenibacillus konkukensis sp. nov. SK3146 as a potential probiotic strain.</title>
        <authorList>
            <person name="Jung H.I."/>
            <person name="Park S."/>
            <person name="Niu K.M."/>
            <person name="Lee S.W."/>
            <person name="Kothari D."/>
            <person name="Yi K.J."/>
            <person name="Kim S.K."/>
        </authorList>
    </citation>
    <scope>NUCLEOTIDE SEQUENCE</scope>
    <source>
        <strain evidence="5">SK3146</strain>
    </source>
</reference>
<dbReference type="Gene3D" id="3.40.50.150">
    <property type="entry name" value="Vaccinia Virus protein VP39"/>
    <property type="match status" value="1"/>
</dbReference>